<dbReference type="Pfam" id="PF00005">
    <property type="entry name" value="ABC_tran"/>
    <property type="match status" value="1"/>
</dbReference>
<dbReference type="GO" id="GO:0005886">
    <property type="term" value="C:plasma membrane"/>
    <property type="evidence" value="ECO:0007669"/>
    <property type="project" value="UniProtKB-SubCell"/>
</dbReference>
<keyword evidence="4 10" id="KW-0067">ATP-binding</keyword>
<feature type="transmembrane region" description="Helical" evidence="7">
    <location>
        <begin position="12"/>
        <end position="37"/>
    </location>
</feature>
<dbReference type="EMBL" id="AODH01000049">
    <property type="protein sequence ID" value="EUJ36033.1"/>
    <property type="molecule type" value="Genomic_DNA"/>
</dbReference>
<evidence type="ECO:0000256" key="3">
    <source>
        <dbReference type="ARBA" id="ARBA00022741"/>
    </source>
</evidence>
<proteinExistence type="predicted"/>
<dbReference type="GO" id="GO:0042883">
    <property type="term" value="P:cysteine transport"/>
    <property type="evidence" value="ECO:0007669"/>
    <property type="project" value="InterPro"/>
</dbReference>
<feature type="transmembrane region" description="Helical" evidence="7">
    <location>
        <begin position="126"/>
        <end position="150"/>
    </location>
</feature>
<dbReference type="InterPro" id="IPR039421">
    <property type="entry name" value="Type_1_exporter"/>
</dbReference>
<dbReference type="STRING" id="1265861.BCAMP_11055"/>
<dbReference type="SMART" id="SM00382">
    <property type="entry name" value="AAA"/>
    <property type="match status" value="1"/>
</dbReference>
<dbReference type="GO" id="GO:0034040">
    <property type="term" value="F:ATPase-coupled lipid transmembrane transporter activity"/>
    <property type="evidence" value="ECO:0007669"/>
    <property type="project" value="TreeGrafter"/>
</dbReference>
<dbReference type="Pfam" id="PF00664">
    <property type="entry name" value="ABC_membrane"/>
    <property type="match status" value="1"/>
</dbReference>
<dbReference type="InterPro" id="IPR036640">
    <property type="entry name" value="ABC1_TM_sf"/>
</dbReference>
<dbReference type="GO" id="GO:0016887">
    <property type="term" value="F:ATP hydrolysis activity"/>
    <property type="evidence" value="ECO:0007669"/>
    <property type="project" value="InterPro"/>
</dbReference>
<dbReference type="PANTHER" id="PTHR24221:SF614">
    <property type="entry name" value="GLUTATHIONE_L-CYSTEINE TRANSPORT SYSTEM ATP-BINDING_PERMEASE PROTEIN CYDC"/>
    <property type="match status" value="1"/>
</dbReference>
<evidence type="ECO:0000256" key="7">
    <source>
        <dbReference type="SAM" id="Phobius"/>
    </source>
</evidence>
<feature type="domain" description="ABC transmembrane type-1" evidence="9">
    <location>
        <begin position="16"/>
        <end position="298"/>
    </location>
</feature>
<dbReference type="SUPFAM" id="SSF52540">
    <property type="entry name" value="P-loop containing nucleoside triphosphate hydrolases"/>
    <property type="match status" value="1"/>
</dbReference>
<comment type="caution">
    <text evidence="10">The sequence shown here is derived from an EMBL/GenBank/DDBJ whole genome shotgun (WGS) entry which is preliminary data.</text>
</comment>
<evidence type="ECO:0000256" key="5">
    <source>
        <dbReference type="ARBA" id="ARBA00022989"/>
    </source>
</evidence>
<dbReference type="GO" id="GO:0005524">
    <property type="term" value="F:ATP binding"/>
    <property type="evidence" value="ECO:0007669"/>
    <property type="project" value="UniProtKB-KW"/>
</dbReference>
<evidence type="ECO:0000313" key="11">
    <source>
        <dbReference type="Proteomes" id="UP000019243"/>
    </source>
</evidence>
<sequence>MDRSLFTYKGIKSVMVALVILSIIQGFSIIMQAIYLATALSDLFAGHSFQAVSGQLLGFVIAIIVRYFMQSFKNRLAYQFAAKTGTTYRRAVIEQLFRLGSVELSHIGTGQTVTLMMEGVAKFRRYLELFLPKFASMAVIPLMIGVYLLFVDLKSAVVLGLTFIILIGFMILLGWAAQKNADAKWASYEKLSNHFVDSLRGIETLRYLGISRKHEKQIAFVSENYRKSTMSTLKVAFLSSFALDFFTMLGVATIAVFLGVQLINGTMMLYPALLALILAPEFFLPVREVGTDFHASLDGQEAGKAMQAVLNSEVTRETTAVVAAWTSTSSLTMNNVVVKGEDDAVRLQLNDALTFKGNQKIGVIGASGSGKSTFINLLGGFLEAEGTMMQDSQPISSLAQASWQEQVTFIPQHPYVFHLSLRDNIRFYRPDASEDEVYSAVKQAGLEDFVAQLPDGLDTYVGESGRQMSGGQEQRVALARAYIARRPIMLLDEPTAHLDIETEAELKATMVPLFERKLVVLATHRLHWMQQMDWVIVLAQGQIVEQGEPEKLYAKKRGLLRASLCPVRSLTCYKIRGFDLI</sequence>
<evidence type="ECO:0000313" key="10">
    <source>
        <dbReference type="EMBL" id="EUJ36033.1"/>
    </source>
</evidence>
<dbReference type="InterPro" id="IPR011527">
    <property type="entry name" value="ABC1_TM_dom"/>
</dbReference>
<feature type="transmembrane region" description="Helical" evidence="7">
    <location>
        <begin position="49"/>
        <end position="69"/>
    </location>
</feature>
<organism evidence="10 11">
    <name type="scientific">Brochothrix campestris FSL F6-1037</name>
    <dbReference type="NCBI Taxonomy" id="1265861"/>
    <lineage>
        <taxon>Bacteria</taxon>
        <taxon>Bacillati</taxon>
        <taxon>Bacillota</taxon>
        <taxon>Bacilli</taxon>
        <taxon>Bacillales</taxon>
        <taxon>Listeriaceae</taxon>
        <taxon>Brochothrix</taxon>
    </lineage>
</organism>
<dbReference type="Gene3D" id="1.20.1560.10">
    <property type="entry name" value="ABC transporter type 1, transmembrane domain"/>
    <property type="match status" value="1"/>
</dbReference>
<name>W7CSN3_9LIST</name>
<keyword evidence="6 7" id="KW-0472">Membrane</keyword>
<feature type="domain" description="ABC transporter" evidence="8">
    <location>
        <begin position="331"/>
        <end position="565"/>
    </location>
</feature>
<dbReference type="PROSITE" id="PS50929">
    <property type="entry name" value="ABC_TM1F"/>
    <property type="match status" value="1"/>
</dbReference>
<evidence type="ECO:0000256" key="1">
    <source>
        <dbReference type="ARBA" id="ARBA00004651"/>
    </source>
</evidence>
<evidence type="ECO:0000256" key="6">
    <source>
        <dbReference type="ARBA" id="ARBA00023136"/>
    </source>
</evidence>
<evidence type="ECO:0000256" key="2">
    <source>
        <dbReference type="ARBA" id="ARBA00022692"/>
    </source>
</evidence>
<feature type="transmembrane region" description="Helical" evidence="7">
    <location>
        <begin position="235"/>
        <end position="262"/>
    </location>
</feature>
<evidence type="ECO:0000259" key="8">
    <source>
        <dbReference type="PROSITE" id="PS50893"/>
    </source>
</evidence>
<keyword evidence="5 7" id="KW-1133">Transmembrane helix</keyword>
<dbReference type="InterPro" id="IPR003593">
    <property type="entry name" value="AAA+_ATPase"/>
</dbReference>
<feature type="transmembrane region" description="Helical" evidence="7">
    <location>
        <begin position="156"/>
        <end position="177"/>
    </location>
</feature>
<dbReference type="AlphaFoldDB" id="W7CSN3"/>
<dbReference type="PATRIC" id="fig|1265861.3.peg.2176"/>
<dbReference type="GO" id="GO:0140359">
    <property type="term" value="F:ABC-type transporter activity"/>
    <property type="evidence" value="ECO:0007669"/>
    <property type="project" value="InterPro"/>
</dbReference>
<comment type="subcellular location">
    <subcellularLocation>
        <location evidence="1">Cell membrane</location>
        <topology evidence="1">Multi-pass membrane protein</topology>
    </subcellularLocation>
</comment>
<dbReference type="InterPro" id="IPR014216">
    <property type="entry name" value="ABC_transptr_CydD"/>
</dbReference>
<protein>
    <submittedName>
        <fullName evidence="10">ABC transporter ATP-binding protein/permease CydC</fullName>
    </submittedName>
</protein>
<keyword evidence="11" id="KW-1185">Reference proteome</keyword>
<accession>W7CSN3</accession>
<dbReference type="CDD" id="cd18584">
    <property type="entry name" value="ABC_6TM_AarD_CydD"/>
    <property type="match status" value="1"/>
</dbReference>
<evidence type="ECO:0000256" key="4">
    <source>
        <dbReference type="ARBA" id="ARBA00022840"/>
    </source>
</evidence>
<dbReference type="SUPFAM" id="SSF90123">
    <property type="entry name" value="ABC transporter transmembrane region"/>
    <property type="match status" value="1"/>
</dbReference>
<dbReference type="InterPro" id="IPR003439">
    <property type="entry name" value="ABC_transporter-like_ATP-bd"/>
</dbReference>
<dbReference type="Gene3D" id="3.40.50.300">
    <property type="entry name" value="P-loop containing nucleotide triphosphate hydrolases"/>
    <property type="match status" value="1"/>
</dbReference>
<dbReference type="NCBIfam" id="TIGR02857">
    <property type="entry name" value="CydD"/>
    <property type="match status" value="1"/>
</dbReference>
<dbReference type="PROSITE" id="PS50893">
    <property type="entry name" value="ABC_TRANSPORTER_2"/>
    <property type="match status" value="1"/>
</dbReference>
<keyword evidence="3" id="KW-0547">Nucleotide-binding</keyword>
<evidence type="ECO:0000259" key="9">
    <source>
        <dbReference type="PROSITE" id="PS50929"/>
    </source>
</evidence>
<dbReference type="OrthoDB" id="9806127at2"/>
<reference evidence="10 11" key="1">
    <citation type="submission" date="2012-12" db="EMBL/GenBank/DDBJ databases">
        <title>Novel taxa of Listeriaceae from agricultural environments in the United States.</title>
        <authorList>
            <person name="den Bakker H.C."/>
            <person name="Allred A."/>
            <person name="Warchocki S."/>
            <person name="Wright E.M."/>
            <person name="Burrell A."/>
            <person name="Nightingale K.K."/>
            <person name="Kephart D."/>
            <person name="Wiedmann M."/>
        </authorList>
    </citation>
    <scope>NUCLEOTIDE SEQUENCE [LARGE SCALE GENOMIC DNA]</scope>
    <source>
        <strain evidence="10 11">FSL F6-1037</strain>
    </source>
</reference>
<dbReference type="InterPro" id="IPR027417">
    <property type="entry name" value="P-loop_NTPase"/>
</dbReference>
<keyword evidence="2 7" id="KW-0812">Transmembrane</keyword>
<gene>
    <name evidence="10" type="ORF">BCAMP_11055</name>
</gene>
<dbReference type="PANTHER" id="PTHR24221">
    <property type="entry name" value="ATP-BINDING CASSETTE SUB-FAMILY B"/>
    <property type="match status" value="1"/>
</dbReference>
<dbReference type="Proteomes" id="UP000019243">
    <property type="component" value="Unassembled WGS sequence"/>
</dbReference>